<dbReference type="RefSeq" id="WP_073458851.1">
    <property type="nucleotide sequence ID" value="NZ_CALGVN010000050.1"/>
</dbReference>
<evidence type="ECO:0000313" key="2">
    <source>
        <dbReference type="EMBL" id="SHL05878.1"/>
    </source>
</evidence>
<dbReference type="EMBL" id="FRAP01000017">
    <property type="protein sequence ID" value="SHL05878.1"/>
    <property type="molecule type" value="Genomic_DNA"/>
</dbReference>
<dbReference type="InterPro" id="IPR015942">
    <property type="entry name" value="Asp/Glu/hydantoin_racemase"/>
</dbReference>
<evidence type="ECO:0000313" key="3">
    <source>
        <dbReference type="Proteomes" id="UP000184363"/>
    </source>
</evidence>
<dbReference type="AlphaFoldDB" id="A0A1M6XIZ1"/>
<dbReference type="STRING" id="1848.SAMN05443637_11727"/>
<accession>A0A1M6XIZ1</accession>
<organism evidence="2 3">
    <name type="scientific">Pseudonocardia thermophila</name>
    <dbReference type="NCBI Taxonomy" id="1848"/>
    <lineage>
        <taxon>Bacteria</taxon>
        <taxon>Bacillati</taxon>
        <taxon>Actinomycetota</taxon>
        <taxon>Actinomycetes</taxon>
        <taxon>Pseudonocardiales</taxon>
        <taxon>Pseudonocardiaceae</taxon>
        <taxon>Pseudonocardia</taxon>
    </lineage>
</organism>
<dbReference type="InterPro" id="IPR053714">
    <property type="entry name" value="Iso_Racemase_Enz_sf"/>
</dbReference>
<name>A0A1M6XIZ1_PSETH</name>
<comment type="similarity">
    <text evidence="1">Belongs to the HyuE racemase family.</text>
</comment>
<evidence type="ECO:0000256" key="1">
    <source>
        <dbReference type="ARBA" id="ARBA00038414"/>
    </source>
</evidence>
<sequence>MGTRIWYQTMTDVDTYPTYRAALEAHARRVLGPESSVAVHGVAPGTYAGQPPVTVLKYPYSYHVLLEQVIGNVLRAQAEGFDAVVLGSYSEPFLREARCAVEIPIASMAEATLLVGCSVAARAALISVTDDIAYMAERLVDKHHLRDRVACVRRVDPPVNEQELLAMFADPAEFVELFTAQARAVIAERADVIIPAEGVLNELLVEGGLQEVDGVCVMDCVGVSLLYAEMLVKLHRHTGLHPGRRWEYPLAPPAVTALLAEHAARIPLSAAAARAGLVTNS</sequence>
<keyword evidence="3" id="KW-1185">Reference proteome</keyword>
<dbReference type="OrthoDB" id="9791723at2"/>
<dbReference type="Pfam" id="PF01177">
    <property type="entry name" value="Asp_Glu_race"/>
    <property type="match status" value="1"/>
</dbReference>
<dbReference type="Proteomes" id="UP000184363">
    <property type="component" value="Unassembled WGS sequence"/>
</dbReference>
<gene>
    <name evidence="2" type="ORF">SAMN05443637_11727</name>
</gene>
<dbReference type="GO" id="GO:0047661">
    <property type="term" value="F:amino-acid racemase activity"/>
    <property type="evidence" value="ECO:0007669"/>
    <property type="project" value="InterPro"/>
</dbReference>
<protein>
    <submittedName>
        <fullName evidence="2">Asp/Glu/hydantoin racemase</fullName>
    </submittedName>
</protein>
<reference evidence="2 3" key="1">
    <citation type="submission" date="2016-11" db="EMBL/GenBank/DDBJ databases">
        <authorList>
            <person name="Jaros S."/>
            <person name="Januszkiewicz K."/>
            <person name="Wedrychowicz H."/>
        </authorList>
    </citation>
    <scope>NUCLEOTIDE SEQUENCE [LARGE SCALE GENOMIC DNA]</scope>
    <source>
        <strain evidence="2 3">DSM 43832</strain>
    </source>
</reference>
<proteinExistence type="inferred from homology"/>
<dbReference type="Gene3D" id="3.40.50.12500">
    <property type="match status" value="1"/>
</dbReference>